<proteinExistence type="predicted"/>
<keyword evidence="3" id="KW-1185">Reference proteome</keyword>
<evidence type="ECO:0000313" key="3">
    <source>
        <dbReference type="Proteomes" id="UP000184387"/>
    </source>
</evidence>
<evidence type="ECO:0000256" key="1">
    <source>
        <dbReference type="SAM" id="Phobius"/>
    </source>
</evidence>
<feature type="transmembrane region" description="Helical" evidence="1">
    <location>
        <begin position="12"/>
        <end position="33"/>
    </location>
</feature>
<name>A0A1M6LFD4_9PROT</name>
<keyword evidence="1" id="KW-1133">Transmembrane helix</keyword>
<accession>A0A1M6LFD4</accession>
<protein>
    <submittedName>
        <fullName evidence="2">Uncharacterized protein</fullName>
    </submittedName>
</protein>
<reference evidence="2 3" key="1">
    <citation type="submission" date="2016-11" db="EMBL/GenBank/DDBJ databases">
        <authorList>
            <person name="Jaros S."/>
            <person name="Januszkiewicz K."/>
            <person name="Wedrychowicz H."/>
        </authorList>
    </citation>
    <scope>NUCLEOTIDE SEQUENCE [LARGE SCALE GENOMIC DNA]</scope>
    <source>
        <strain evidence="2 3">DSM 14916</strain>
    </source>
</reference>
<keyword evidence="1" id="KW-0472">Membrane</keyword>
<dbReference type="EMBL" id="FQZF01000018">
    <property type="protein sequence ID" value="SHJ69745.1"/>
    <property type="molecule type" value="Genomic_DNA"/>
</dbReference>
<organism evidence="2 3">
    <name type="scientific">Muricoccus roseus</name>
    <dbReference type="NCBI Taxonomy" id="198092"/>
    <lineage>
        <taxon>Bacteria</taxon>
        <taxon>Pseudomonadati</taxon>
        <taxon>Pseudomonadota</taxon>
        <taxon>Alphaproteobacteria</taxon>
        <taxon>Acetobacterales</taxon>
        <taxon>Roseomonadaceae</taxon>
        <taxon>Muricoccus</taxon>
    </lineage>
</organism>
<keyword evidence="1" id="KW-0812">Transmembrane</keyword>
<evidence type="ECO:0000313" key="2">
    <source>
        <dbReference type="EMBL" id="SHJ69745.1"/>
    </source>
</evidence>
<sequence>MPRQDPPAGGPSPWLTLIVAAAGSVLLISSNLISSGRESGALATELKSVREELATLRTGLAAATAAAGAGRAEARADLAALSVDIRALDKLVVELRATQASAERRWEEANRVQDDRLRAWGDVVTNMRDALVQNGLRLNPTPRRSGSFTLPAPSLELRPVPWVLPIRTHLEAP</sequence>
<gene>
    <name evidence="2" type="ORF">SAMN02745194_03152</name>
</gene>
<dbReference type="Proteomes" id="UP000184387">
    <property type="component" value="Unassembled WGS sequence"/>
</dbReference>
<dbReference type="STRING" id="198092.SAMN02745194_03152"/>
<dbReference type="RefSeq" id="WP_073136388.1">
    <property type="nucleotide sequence ID" value="NZ_FQZF01000018.1"/>
</dbReference>
<dbReference type="AlphaFoldDB" id="A0A1M6LFD4"/>